<feature type="coiled-coil region" evidence="3">
    <location>
        <begin position="339"/>
        <end position="396"/>
    </location>
</feature>
<dbReference type="Gene3D" id="2.60.120.260">
    <property type="entry name" value="Galactose-binding domain-like"/>
    <property type="match status" value="1"/>
</dbReference>
<keyword evidence="3" id="KW-0175">Coiled coil</keyword>
<evidence type="ECO:0000313" key="5">
    <source>
        <dbReference type="EMBL" id="DAD77203.1"/>
    </source>
</evidence>
<feature type="domain" description="Peptidase S74" evidence="4">
    <location>
        <begin position="1186"/>
        <end position="1277"/>
    </location>
</feature>
<sequence>MDIFRRQKFNEAMFAKNRTLAIRVGTYQSSDIKEASFEYGYIKGDTYKPGGTCAGSGKITFTSIITTFNKLDKIYPEIGLFVDGTYEWVKMGEYFINDIEIDRNRNTTTLDLMDGMFKLNREYVTDLTFPAEIRQVVKEICLKAGVELANKNMDITSMNYAIETKPKEKKMTFRDVLSLATQMLGMSCFFNREGKLEIKELTDSGIVITADNYFLHGLTRSEVEYQIAGITCKKDKEGLTVGTRTGRSLEIENPFMTQSILDNLYHKIKDIRYYPFNLNFQGHLLLEVGQWVTIKTNKGETFKSPVLSQSFNFKGGLRSRISADSKAGNDAQYSYAGTITKKIEQFSEFEKQLQNQIEEADREFDAKVDQIKQDFNDQIELAKAKAEENKRALSDEIDNRFSTFDSSMNEKLEDQRTKIEEIRAIGSTVSRTAEEALEESRNALVSANTSKGLSDSNFAKIEQITDRIRTLVTKQEFDPLTDRLRIAENRIDVQADQIIEKLSRTDFDRLATDRGFQNATQVQNIVNNSVDGFQRTISRIETKLRDVIRNDNLLQNSSIIPSGNGLEGTWRLNNSGGNGRTEVVTLTDSPHNAIKKGIRIVNNTNGENKDIAQGINLIVGEKYTMSCWAKVVKPNVNLLLHPWAPNNRNRFMSKPITNTDWIRYQFTFTADSTYNSIQFGQTGSGSLEICGMKLERSDRMTDYDVNTSEIVSVADFNDVVDTVKSHTQTIQRQNESISQVIQTADGLVSRVSNFLEDFNLVYDPTNFSKWAKKQADANVIEIQAGTKLLRITNTGKTNAVYHGFALPLNTSTFTKGEKLSYRMEVWVDVLPDAPLGIELWASDGGLASDRVTLTKTGTQIITGTMTVQKSSTKAREFPLEIWLMKNGQVAIGQVSLIRGDKPPKRFSDNTSTQDVVTQTQVSQLNDSYAIQTLTGSGAISSQINLNSNNILIEAAKIRLKGRTLLDEITAIDGYFKRLFVGDARIGTLNTDIIRSNSIAADKLIFDTALAKKLVASDVFTDTLAAKTAFINKLRSVVVSATLLEGYKGKIGGFQIGTHEKDPTVFWLTGSNSFRVGMSDGGWKAGQTALWVNWGDNWGKPGNQAWFVKNNGEMYCYNTANFWNTPVVYGNLRVTGKIYYDNRASGGKYGFWMSSPRYTNMDANNGYLYFYLDNGTYDWITLNKDLSDRRYKTNIKDSQVSGLDVIEKLKTYSYRKEYDGKVEDISCGIMAQDVQKYAPEAFFENPDGAYSYNTFALLPYLIKAIQELNQKVERLETT</sequence>
<evidence type="ECO:0000256" key="2">
    <source>
        <dbReference type="ARBA" id="ARBA00022732"/>
    </source>
</evidence>
<dbReference type="Pfam" id="PF13884">
    <property type="entry name" value="Peptidase_S74"/>
    <property type="match status" value="1"/>
</dbReference>
<dbReference type="InterPro" id="IPR030392">
    <property type="entry name" value="S74_ICA"/>
</dbReference>
<keyword evidence="2" id="KW-0946">Virion</keyword>
<evidence type="ECO:0000256" key="1">
    <source>
        <dbReference type="ARBA" id="ARBA00004328"/>
    </source>
</evidence>
<dbReference type="PROSITE" id="PS51688">
    <property type="entry name" value="ICA"/>
    <property type="match status" value="1"/>
</dbReference>
<dbReference type="EMBL" id="BK014819">
    <property type="protein sequence ID" value="DAD77203.1"/>
    <property type="molecule type" value="Genomic_DNA"/>
</dbReference>
<dbReference type="SUPFAM" id="SSF49785">
    <property type="entry name" value="Galactose-binding domain-like"/>
    <property type="match status" value="1"/>
</dbReference>
<reference evidence="5" key="1">
    <citation type="journal article" date="2021" name="Proc. Natl. Acad. Sci. U.S.A.">
        <title>A Catalog of Tens of Thousands of Viruses from Human Metagenomes Reveals Hidden Associations with Chronic Diseases.</title>
        <authorList>
            <person name="Tisza M.J."/>
            <person name="Buck C.B."/>
        </authorList>
    </citation>
    <scope>NUCLEOTIDE SEQUENCE</scope>
    <source>
        <strain evidence="5">CtAJN10</strain>
    </source>
</reference>
<keyword evidence="2" id="KW-1227">Viral tail protein</keyword>
<name>A0A8S5M5A6_9CAUD</name>
<accession>A0A8S5M5A6</accession>
<evidence type="ECO:0000256" key="3">
    <source>
        <dbReference type="SAM" id="Coils"/>
    </source>
</evidence>
<proteinExistence type="predicted"/>
<dbReference type="InterPro" id="IPR008979">
    <property type="entry name" value="Galactose-bd-like_sf"/>
</dbReference>
<organism evidence="5">
    <name type="scientific">Siphoviridae sp. ctAJN10</name>
    <dbReference type="NCBI Taxonomy" id="2826181"/>
    <lineage>
        <taxon>Viruses</taxon>
        <taxon>Duplodnaviria</taxon>
        <taxon>Heunggongvirae</taxon>
        <taxon>Uroviricota</taxon>
        <taxon>Caudoviricetes</taxon>
    </lineage>
</organism>
<dbReference type="GO" id="GO:0098015">
    <property type="term" value="C:virus tail"/>
    <property type="evidence" value="ECO:0007669"/>
    <property type="project" value="UniProtKB-KW"/>
</dbReference>
<comment type="subcellular location">
    <subcellularLocation>
        <location evidence="1">Virion</location>
    </subcellularLocation>
</comment>
<evidence type="ECO:0000259" key="4">
    <source>
        <dbReference type="PROSITE" id="PS51688"/>
    </source>
</evidence>
<protein>
    <submittedName>
        <fullName evidence="5">Neck appendage protein</fullName>
    </submittedName>
</protein>